<dbReference type="GO" id="GO:0000245">
    <property type="term" value="P:spliceosomal complex assembly"/>
    <property type="evidence" value="ECO:0007669"/>
    <property type="project" value="TreeGrafter"/>
</dbReference>
<keyword evidence="3" id="KW-0808">Transferase</keyword>
<dbReference type="GO" id="GO:0005634">
    <property type="term" value="C:nucleus"/>
    <property type="evidence" value="ECO:0007669"/>
    <property type="project" value="TreeGrafter"/>
</dbReference>
<keyword evidence="2" id="KW-0723">Serine/threonine-protein kinase</keyword>
<dbReference type="Gene3D" id="1.10.510.10">
    <property type="entry name" value="Transferase(Phosphotransferase) domain 1"/>
    <property type="match status" value="1"/>
</dbReference>
<evidence type="ECO:0000313" key="10">
    <source>
        <dbReference type="EMBL" id="GBE89815.1"/>
    </source>
</evidence>
<organism evidence="10 11">
    <name type="scientific">Sparassis crispa</name>
    <dbReference type="NCBI Taxonomy" id="139825"/>
    <lineage>
        <taxon>Eukaryota</taxon>
        <taxon>Fungi</taxon>
        <taxon>Dikarya</taxon>
        <taxon>Basidiomycota</taxon>
        <taxon>Agaricomycotina</taxon>
        <taxon>Agaricomycetes</taxon>
        <taxon>Polyporales</taxon>
        <taxon>Sparassidaceae</taxon>
        <taxon>Sparassis</taxon>
    </lineage>
</organism>
<dbReference type="GO" id="GO:0004674">
    <property type="term" value="F:protein serine/threonine kinase activity"/>
    <property type="evidence" value="ECO:0007669"/>
    <property type="project" value="UniProtKB-KW"/>
</dbReference>
<keyword evidence="11" id="KW-1185">Reference proteome</keyword>
<dbReference type="InParanoid" id="A0A401H5V1"/>
<feature type="domain" description="Protein kinase" evidence="9">
    <location>
        <begin position="1"/>
        <end position="320"/>
    </location>
</feature>
<dbReference type="SMART" id="SM00220">
    <property type="entry name" value="S_TKc"/>
    <property type="match status" value="1"/>
</dbReference>
<dbReference type="FunFam" id="1.10.510.10:FF:000275">
    <property type="entry name" value="SRSF protein kinase 2 isoform X3"/>
    <property type="match status" value="1"/>
</dbReference>
<comment type="catalytic activity">
    <reaction evidence="7">
        <text>L-threonyl-[protein] + ATP = O-phospho-L-threonyl-[protein] + ADP + H(+)</text>
        <dbReference type="Rhea" id="RHEA:46608"/>
        <dbReference type="Rhea" id="RHEA-COMP:11060"/>
        <dbReference type="Rhea" id="RHEA-COMP:11605"/>
        <dbReference type="ChEBI" id="CHEBI:15378"/>
        <dbReference type="ChEBI" id="CHEBI:30013"/>
        <dbReference type="ChEBI" id="CHEBI:30616"/>
        <dbReference type="ChEBI" id="CHEBI:61977"/>
        <dbReference type="ChEBI" id="CHEBI:456216"/>
        <dbReference type="EC" id="2.7.11.1"/>
    </reaction>
</comment>
<evidence type="ECO:0000313" key="11">
    <source>
        <dbReference type="Proteomes" id="UP000287166"/>
    </source>
</evidence>
<evidence type="ECO:0000256" key="3">
    <source>
        <dbReference type="ARBA" id="ARBA00022679"/>
    </source>
</evidence>
<dbReference type="AlphaFoldDB" id="A0A401H5V1"/>
<comment type="caution">
    <text evidence="10">The sequence shown here is derived from an EMBL/GenBank/DDBJ whole genome shotgun (WGS) entry which is preliminary data.</text>
</comment>
<protein>
    <recommendedName>
        <fullName evidence="1">non-specific serine/threonine protein kinase</fullName>
        <ecNumber evidence="1">2.7.11.1</ecNumber>
    </recommendedName>
</protein>
<dbReference type="GO" id="GO:0050684">
    <property type="term" value="P:regulation of mRNA processing"/>
    <property type="evidence" value="ECO:0007669"/>
    <property type="project" value="TreeGrafter"/>
</dbReference>
<dbReference type="GO" id="GO:0005524">
    <property type="term" value="F:ATP binding"/>
    <property type="evidence" value="ECO:0007669"/>
    <property type="project" value="UniProtKB-KW"/>
</dbReference>
<comment type="catalytic activity">
    <reaction evidence="8">
        <text>L-seryl-[protein] + ATP = O-phospho-L-seryl-[protein] + ADP + H(+)</text>
        <dbReference type="Rhea" id="RHEA:17989"/>
        <dbReference type="Rhea" id="RHEA-COMP:9863"/>
        <dbReference type="Rhea" id="RHEA-COMP:11604"/>
        <dbReference type="ChEBI" id="CHEBI:15378"/>
        <dbReference type="ChEBI" id="CHEBI:29999"/>
        <dbReference type="ChEBI" id="CHEBI:30616"/>
        <dbReference type="ChEBI" id="CHEBI:83421"/>
        <dbReference type="ChEBI" id="CHEBI:456216"/>
        <dbReference type="EC" id="2.7.11.1"/>
    </reaction>
</comment>
<keyword evidence="4" id="KW-0547">Nucleotide-binding</keyword>
<dbReference type="Gene3D" id="3.30.200.20">
    <property type="entry name" value="Phosphorylase Kinase, domain 1"/>
    <property type="match status" value="1"/>
</dbReference>
<evidence type="ECO:0000256" key="6">
    <source>
        <dbReference type="ARBA" id="ARBA00022840"/>
    </source>
</evidence>
<reference evidence="10 11" key="1">
    <citation type="journal article" date="2018" name="Sci. Rep.">
        <title>Genome sequence of the cauliflower mushroom Sparassis crispa (Hanabiratake) and its association with beneficial usage.</title>
        <authorList>
            <person name="Kiyama R."/>
            <person name="Furutani Y."/>
            <person name="Kawaguchi K."/>
            <person name="Nakanishi T."/>
        </authorList>
    </citation>
    <scope>NUCLEOTIDE SEQUENCE [LARGE SCALE GENOMIC DNA]</scope>
</reference>
<dbReference type="PANTHER" id="PTHR47634">
    <property type="entry name" value="PROTEIN KINASE DOMAIN-CONTAINING PROTEIN-RELATED"/>
    <property type="match status" value="1"/>
</dbReference>
<evidence type="ECO:0000259" key="9">
    <source>
        <dbReference type="PROSITE" id="PS50011"/>
    </source>
</evidence>
<evidence type="ECO:0000256" key="4">
    <source>
        <dbReference type="ARBA" id="ARBA00022741"/>
    </source>
</evidence>
<evidence type="ECO:0000256" key="1">
    <source>
        <dbReference type="ARBA" id="ARBA00012513"/>
    </source>
</evidence>
<evidence type="ECO:0000256" key="7">
    <source>
        <dbReference type="ARBA" id="ARBA00047899"/>
    </source>
</evidence>
<dbReference type="EMBL" id="BFAD01000017">
    <property type="protein sequence ID" value="GBE89815.1"/>
    <property type="molecule type" value="Genomic_DNA"/>
</dbReference>
<proteinExistence type="predicted"/>
<dbReference type="InterPro" id="IPR051334">
    <property type="entry name" value="SRPK"/>
</dbReference>
<dbReference type="PANTHER" id="PTHR47634:SF9">
    <property type="entry name" value="PROTEIN KINASE DOMAIN-CONTAINING PROTEIN-RELATED"/>
    <property type="match status" value="1"/>
</dbReference>
<dbReference type="STRING" id="139825.A0A401H5V1"/>
<dbReference type="RefSeq" id="XP_027620728.1">
    <property type="nucleotide sequence ID" value="XM_027764927.1"/>
</dbReference>
<dbReference type="Proteomes" id="UP000287166">
    <property type="component" value="Unassembled WGS sequence"/>
</dbReference>
<dbReference type="InterPro" id="IPR000719">
    <property type="entry name" value="Prot_kinase_dom"/>
</dbReference>
<name>A0A401H5V1_9APHY</name>
<dbReference type="SUPFAM" id="SSF56112">
    <property type="entry name" value="Protein kinase-like (PK-like)"/>
    <property type="match status" value="1"/>
</dbReference>
<gene>
    <name evidence="10" type="ORF">SCP_1701400</name>
</gene>
<dbReference type="GO" id="GO:0005737">
    <property type="term" value="C:cytoplasm"/>
    <property type="evidence" value="ECO:0007669"/>
    <property type="project" value="TreeGrafter"/>
</dbReference>
<dbReference type="PROSITE" id="PS00108">
    <property type="entry name" value="PROTEIN_KINASE_ST"/>
    <property type="match status" value="1"/>
</dbReference>
<dbReference type="GeneID" id="38786732"/>
<dbReference type="InterPro" id="IPR011009">
    <property type="entry name" value="Kinase-like_dom_sf"/>
</dbReference>
<evidence type="ECO:0000256" key="8">
    <source>
        <dbReference type="ARBA" id="ARBA00048679"/>
    </source>
</evidence>
<sequence>MTAFASNAPQIHELEYLQRIRDQSASHPGHVHVIQLRDHFRLQGPNGNHLCLVTEALGESLYSFSKRWKNCRLPMPLVKRIALQTVLALDYLHNSCDIIHTDVKPANILIAIPPDQFHPSTTADIKMQEDPDGRIITLFKSEPIPYPIPGNANLNSDHAWITFDVKLADVGVACWTDKVHEHFTPMIQSPALRAPEVCLGAGWGKPADIWSFGCTIYELAMGESMLPADIQPESVPFLHMLLFGDYPQSMVKRGKYSHFFFNSDGSPKFVLPEREPLTVQIQKQGSPPDAEAFIDFLKLMFKLDPAERASCEDLLAHRWLAQ</sequence>
<dbReference type="OrthoDB" id="5979581at2759"/>
<evidence type="ECO:0000256" key="2">
    <source>
        <dbReference type="ARBA" id="ARBA00022527"/>
    </source>
</evidence>
<keyword evidence="5 10" id="KW-0418">Kinase</keyword>
<keyword evidence="6" id="KW-0067">ATP-binding</keyword>
<dbReference type="PROSITE" id="PS50011">
    <property type="entry name" value="PROTEIN_KINASE_DOM"/>
    <property type="match status" value="1"/>
</dbReference>
<dbReference type="Pfam" id="PF00069">
    <property type="entry name" value="Pkinase"/>
    <property type="match status" value="2"/>
</dbReference>
<dbReference type="EC" id="2.7.11.1" evidence="1"/>
<evidence type="ECO:0000256" key="5">
    <source>
        <dbReference type="ARBA" id="ARBA00022777"/>
    </source>
</evidence>
<dbReference type="InterPro" id="IPR008271">
    <property type="entry name" value="Ser/Thr_kinase_AS"/>
</dbReference>
<accession>A0A401H5V1</accession>